<gene>
    <name evidence="2" type="ORF">IAC18_08505</name>
</gene>
<name>A0A9D1FF11_9FIRM</name>
<keyword evidence="1" id="KW-0732">Signal</keyword>
<reference evidence="2" key="2">
    <citation type="journal article" date="2021" name="PeerJ">
        <title>Extensive microbial diversity within the chicken gut microbiome revealed by metagenomics and culture.</title>
        <authorList>
            <person name="Gilroy R."/>
            <person name="Ravi A."/>
            <person name="Getino M."/>
            <person name="Pursley I."/>
            <person name="Horton D.L."/>
            <person name="Alikhan N.F."/>
            <person name="Baker D."/>
            <person name="Gharbi K."/>
            <person name="Hall N."/>
            <person name="Watson M."/>
            <person name="Adriaenssens E.M."/>
            <person name="Foster-Nyarko E."/>
            <person name="Jarju S."/>
            <person name="Secka A."/>
            <person name="Antonio M."/>
            <person name="Oren A."/>
            <person name="Chaudhuri R.R."/>
            <person name="La Ragione R."/>
            <person name="Hildebrand F."/>
            <person name="Pallen M.J."/>
        </authorList>
    </citation>
    <scope>NUCLEOTIDE SEQUENCE</scope>
    <source>
        <strain evidence="2">ChiHjej10B9-9673</strain>
    </source>
</reference>
<comment type="caution">
    <text evidence="2">The sequence shown here is derived from an EMBL/GenBank/DDBJ whole genome shotgun (WGS) entry which is preliminary data.</text>
</comment>
<proteinExistence type="predicted"/>
<reference evidence="2" key="1">
    <citation type="submission" date="2020-10" db="EMBL/GenBank/DDBJ databases">
        <authorList>
            <person name="Gilroy R."/>
        </authorList>
    </citation>
    <scope>NUCLEOTIDE SEQUENCE</scope>
    <source>
        <strain evidence="2">ChiHjej10B9-9673</strain>
    </source>
</reference>
<feature type="signal peptide" evidence="1">
    <location>
        <begin position="1"/>
        <end position="24"/>
    </location>
</feature>
<sequence>MKNKSKLKPFETALLLALSASLLAGAWASAKGGHIASGLVRLHVVAASDEPAEQAVKLEVRDSVLAYLEPKLEGAGSAREALALLRGELGGIEAAASSAAGGREVRVELGEEYYPTREYEGFSLPAGRYNSLRVVLGEGAGRNWWCIVFPPLCLEAASEEAFAALDGGTRAIISEDSPGVVFKFRVVELWNELLHKLGIE</sequence>
<dbReference type="InterPro" id="IPR014202">
    <property type="entry name" value="Spore_II_R"/>
</dbReference>
<dbReference type="Proteomes" id="UP000824001">
    <property type="component" value="Unassembled WGS sequence"/>
</dbReference>
<protein>
    <submittedName>
        <fullName evidence="2">Stage II sporulation protein R</fullName>
    </submittedName>
</protein>
<dbReference type="EMBL" id="DVJK01000242">
    <property type="protein sequence ID" value="HIS67594.1"/>
    <property type="molecule type" value="Genomic_DNA"/>
</dbReference>
<evidence type="ECO:0000313" key="3">
    <source>
        <dbReference type="Proteomes" id="UP000824001"/>
    </source>
</evidence>
<evidence type="ECO:0000313" key="2">
    <source>
        <dbReference type="EMBL" id="HIS67594.1"/>
    </source>
</evidence>
<dbReference type="AlphaFoldDB" id="A0A9D1FF11"/>
<feature type="chain" id="PRO_5039128655" evidence="1">
    <location>
        <begin position="25"/>
        <end position="200"/>
    </location>
</feature>
<dbReference type="Pfam" id="PF09551">
    <property type="entry name" value="Spore_II_R"/>
    <property type="match status" value="1"/>
</dbReference>
<organism evidence="2 3">
    <name type="scientific">Candidatus Scatomorpha merdipullorum</name>
    <dbReference type="NCBI Taxonomy" id="2840927"/>
    <lineage>
        <taxon>Bacteria</taxon>
        <taxon>Bacillati</taxon>
        <taxon>Bacillota</taxon>
        <taxon>Clostridia</taxon>
        <taxon>Eubacteriales</taxon>
        <taxon>Candidatus Scatomorpha</taxon>
    </lineage>
</organism>
<evidence type="ECO:0000256" key="1">
    <source>
        <dbReference type="SAM" id="SignalP"/>
    </source>
</evidence>
<accession>A0A9D1FF11</accession>